<evidence type="ECO:0000256" key="4">
    <source>
        <dbReference type="PROSITE-ProRule" id="PRU00335"/>
    </source>
</evidence>
<dbReference type="PANTHER" id="PTHR30055">
    <property type="entry name" value="HTH-TYPE TRANSCRIPTIONAL REGULATOR RUTR"/>
    <property type="match status" value="1"/>
</dbReference>
<dbReference type="Pfam" id="PF00440">
    <property type="entry name" value="TetR_N"/>
    <property type="match status" value="1"/>
</dbReference>
<dbReference type="Gene3D" id="1.10.357.10">
    <property type="entry name" value="Tetracycline Repressor, domain 2"/>
    <property type="match status" value="1"/>
</dbReference>
<evidence type="ECO:0000256" key="3">
    <source>
        <dbReference type="ARBA" id="ARBA00023163"/>
    </source>
</evidence>
<evidence type="ECO:0000259" key="5">
    <source>
        <dbReference type="PROSITE" id="PS50977"/>
    </source>
</evidence>
<gene>
    <name evidence="6" type="ORF">MPRF_08370</name>
</gene>
<feature type="domain" description="HTH tetR-type" evidence="5">
    <location>
        <begin position="43"/>
        <end position="101"/>
    </location>
</feature>
<dbReference type="SUPFAM" id="SSF46689">
    <property type="entry name" value="Homeodomain-like"/>
    <property type="match status" value="1"/>
</dbReference>
<reference evidence="6 7" key="1">
    <citation type="journal article" date="2019" name="Emerg. Microbes Infect.">
        <title>Comprehensive subspecies identification of 175 nontuberculous mycobacteria species based on 7547 genomic profiles.</title>
        <authorList>
            <person name="Matsumoto Y."/>
            <person name="Kinjo T."/>
            <person name="Motooka D."/>
            <person name="Nabeya D."/>
            <person name="Jung N."/>
            <person name="Uechi K."/>
            <person name="Horii T."/>
            <person name="Iida T."/>
            <person name="Fujita J."/>
            <person name="Nakamura S."/>
        </authorList>
    </citation>
    <scope>NUCLEOTIDE SEQUENCE [LARGE SCALE GENOMIC DNA]</scope>
    <source>
        <strain evidence="6 7">JCM 6367</strain>
    </source>
</reference>
<dbReference type="PROSITE" id="PS50977">
    <property type="entry name" value="HTH_TETR_2"/>
    <property type="match status" value="1"/>
</dbReference>
<organism evidence="6 7">
    <name type="scientific">Mycolicibacterium parafortuitum</name>
    <name type="common">Mycobacterium parafortuitum</name>
    <dbReference type="NCBI Taxonomy" id="39692"/>
    <lineage>
        <taxon>Bacteria</taxon>
        <taxon>Bacillati</taxon>
        <taxon>Actinomycetota</taxon>
        <taxon>Actinomycetes</taxon>
        <taxon>Mycobacteriales</taxon>
        <taxon>Mycobacteriaceae</taxon>
        <taxon>Mycolicibacterium</taxon>
    </lineage>
</organism>
<accession>A0A7I7TXS8</accession>
<dbReference type="GO" id="GO:0000976">
    <property type="term" value="F:transcription cis-regulatory region binding"/>
    <property type="evidence" value="ECO:0007669"/>
    <property type="project" value="TreeGrafter"/>
</dbReference>
<evidence type="ECO:0000313" key="7">
    <source>
        <dbReference type="Proteomes" id="UP000466554"/>
    </source>
</evidence>
<name>A0A7I7TXS8_MYCPF</name>
<proteinExistence type="predicted"/>
<evidence type="ECO:0000313" key="6">
    <source>
        <dbReference type="EMBL" id="BBY73938.1"/>
    </source>
</evidence>
<dbReference type="EMBL" id="AP022598">
    <property type="protein sequence ID" value="BBY73938.1"/>
    <property type="molecule type" value="Genomic_DNA"/>
</dbReference>
<dbReference type="InterPro" id="IPR050109">
    <property type="entry name" value="HTH-type_TetR-like_transc_reg"/>
</dbReference>
<evidence type="ECO:0000256" key="2">
    <source>
        <dbReference type="ARBA" id="ARBA00023125"/>
    </source>
</evidence>
<protein>
    <submittedName>
        <fullName evidence="6">TetR family transcriptional regulator</fullName>
    </submittedName>
</protein>
<keyword evidence="3" id="KW-0804">Transcription</keyword>
<dbReference type="InterPro" id="IPR036271">
    <property type="entry name" value="Tet_transcr_reg_TetR-rel_C_sf"/>
</dbReference>
<dbReference type="AlphaFoldDB" id="A0A7I7TXS8"/>
<dbReference type="InterPro" id="IPR001647">
    <property type="entry name" value="HTH_TetR"/>
</dbReference>
<dbReference type="Proteomes" id="UP000466554">
    <property type="component" value="Chromosome"/>
</dbReference>
<feature type="DNA-binding region" description="H-T-H motif" evidence="4">
    <location>
        <begin position="64"/>
        <end position="83"/>
    </location>
</feature>
<dbReference type="GO" id="GO:0003700">
    <property type="term" value="F:DNA-binding transcription factor activity"/>
    <property type="evidence" value="ECO:0007669"/>
    <property type="project" value="TreeGrafter"/>
</dbReference>
<dbReference type="InterPro" id="IPR009057">
    <property type="entry name" value="Homeodomain-like_sf"/>
</dbReference>
<keyword evidence="2 4" id="KW-0238">DNA-binding</keyword>
<dbReference type="PANTHER" id="PTHR30055:SF234">
    <property type="entry name" value="HTH-TYPE TRANSCRIPTIONAL REGULATOR BETI"/>
    <property type="match status" value="1"/>
</dbReference>
<sequence>MVMAASALAARLAHIWSMALILPYGRPHSHETNMSHLRYSRFMSSREELLRAAADFLGRRPNATQDEIAAAVGVSRATLHRHFAGRVALMTALEELAIAEMRQVLADVRLDDGPAADALRRLVTACEPVSPYLALLYSQSQDLDFDSTLQAWDEIDTAITELFLRGQRDGEFRPELPAAWLTEAFYSLAGGTAWCIRAGRAAARDFDRLIIDLLLNGVTTS</sequence>
<dbReference type="SUPFAM" id="SSF48498">
    <property type="entry name" value="Tetracyclin repressor-like, C-terminal domain"/>
    <property type="match status" value="1"/>
</dbReference>
<keyword evidence="1" id="KW-0805">Transcription regulation</keyword>
<evidence type="ECO:0000256" key="1">
    <source>
        <dbReference type="ARBA" id="ARBA00023015"/>
    </source>
</evidence>